<dbReference type="PANTHER" id="PTHR43343">
    <property type="entry name" value="PEPTIDASE S12"/>
    <property type="match status" value="1"/>
</dbReference>
<organism evidence="8 9">
    <name type="scientific">Psychrobacillus psychrodurans</name>
    <dbReference type="NCBI Taxonomy" id="126157"/>
    <lineage>
        <taxon>Bacteria</taxon>
        <taxon>Bacillati</taxon>
        <taxon>Bacillota</taxon>
        <taxon>Bacilli</taxon>
        <taxon>Bacillales</taxon>
        <taxon>Bacillaceae</taxon>
        <taxon>Psychrobacillus</taxon>
    </lineage>
</organism>
<keyword evidence="6" id="KW-0812">Transmembrane</keyword>
<dbReference type="AlphaFoldDB" id="A0A9X3L9H4"/>
<name>A0A9X3L9H4_9BACI</name>
<dbReference type="GO" id="GO:0006508">
    <property type="term" value="P:proteolysis"/>
    <property type="evidence" value="ECO:0007669"/>
    <property type="project" value="UniProtKB-KW"/>
</dbReference>
<reference evidence="8" key="1">
    <citation type="submission" date="2022-05" db="EMBL/GenBank/DDBJ databases">
        <authorList>
            <person name="Colautti A."/>
            <person name="Iacumin L."/>
        </authorList>
    </citation>
    <scope>NUCLEOTIDE SEQUENCE</scope>
    <source>
        <strain evidence="8">DSM 30747</strain>
    </source>
</reference>
<dbReference type="InterPro" id="IPR009003">
    <property type="entry name" value="Peptidase_S1_PA"/>
</dbReference>
<feature type="region of interest" description="Disordered" evidence="5">
    <location>
        <begin position="1"/>
        <end position="24"/>
    </location>
</feature>
<dbReference type="PANTHER" id="PTHR43343:SF3">
    <property type="entry name" value="PROTEASE DO-LIKE 8, CHLOROPLASTIC"/>
    <property type="match status" value="1"/>
</dbReference>
<evidence type="ECO:0000256" key="4">
    <source>
        <dbReference type="ARBA" id="ARBA00022825"/>
    </source>
</evidence>
<evidence type="ECO:0000256" key="6">
    <source>
        <dbReference type="SAM" id="Phobius"/>
    </source>
</evidence>
<accession>A0A9X3L9H4</accession>
<dbReference type="Gene3D" id="2.30.42.10">
    <property type="match status" value="1"/>
</dbReference>
<keyword evidence="4" id="KW-0720">Serine protease</keyword>
<dbReference type="GO" id="GO:0004252">
    <property type="term" value="F:serine-type endopeptidase activity"/>
    <property type="evidence" value="ECO:0007669"/>
    <property type="project" value="InterPro"/>
</dbReference>
<evidence type="ECO:0000256" key="1">
    <source>
        <dbReference type="ARBA" id="ARBA00010541"/>
    </source>
</evidence>
<evidence type="ECO:0000313" key="8">
    <source>
        <dbReference type="EMBL" id="MCZ8533734.1"/>
    </source>
</evidence>
<dbReference type="Pfam" id="PF13180">
    <property type="entry name" value="PDZ_2"/>
    <property type="match status" value="1"/>
</dbReference>
<dbReference type="Gene3D" id="2.40.10.10">
    <property type="entry name" value="Trypsin-like serine proteases"/>
    <property type="match status" value="2"/>
</dbReference>
<dbReference type="InterPro" id="IPR043504">
    <property type="entry name" value="Peptidase_S1_PA_chymotrypsin"/>
</dbReference>
<dbReference type="PRINTS" id="PR00834">
    <property type="entry name" value="PROTEASES2C"/>
</dbReference>
<keyword evidence="6" id="KW-1133">Transmembrane helix</keyword>
<dbReference type="InterPro" id="IPR051201">
    <property type="entry name" value="Chloro_Bact_Ser_Proteases"/>
</dbReference>
<evidence type="ECO:0000313" key="9">
    <source>
        <dbReference type="Proteomes" id="UP001152172"/>
    </source>
</evidence>
<evidence type="ECO:0000256" key="3">
    <source>
        <dbReference type="ARBA" id="ARBA00022801"/>
    </source>
</evidence>
<gene>
    <name evidence="8" type="ORF">M9R61_10450</name>
</gene>
<dbReference type="RefSeq" id="WP_090567382.1">
    <property type="nucleotide sequence ID" value="NZ_CP189791.1"/>
</dbReference>
<evidence type="ECO:0000256" key="2">
    <source>
        <dbReference type="ARBA" id="ARBA00022670"/>
    </source>
</evidence>
<keyword evidence="2" id="KW-0645">Protease</keyword>
<keyword evidence="9" id="KW-1185">Reference proteome</keyword>
<keyword evidence="6" id="KW-0472">Membrane</keyword>
<dbReference type="EMBL" id="JAMKBI010000006">
    <property type="protein sequence ID" value="MCZ8533734.1"/>
    <property type="molecule type" value="Genomic_DNA"/>
</dbReference>
<feature type="domain" description="PDZ" evidence="7">
    <location>
        <begin position="294"/>
        <end position="395"/>
    </location>
</feature>
<evidence type="ECO:0000256" key="5">
    <source>
        <dbReference type="SAM" id="MobiDB-lite"/>
    </source>
</evidence>
<dbReference type="PROSITE" id="PS50106">
    <property type="entry name" value="PDZ"/>
    <property type="match status" value="1"/>
</dbReference>
<sequence length="410" mass="43391">MDTNNPYGPQLPNEQSPIEPEKRGGKKRGVAGYFFSGLAGVLVGALLVWFLIPSVVTNLPSNSETKSSETIKQTEQLSVDVTTDVTGAVEKASSAVVGITNIQSVTNFWSQSEATQDAGTGSGVIYKKENGKAYVITNYHVIEDAKSVEVTLADGSKVEASIVGGDIWSDLAVLAIDDAGVEAVIEFGDSEVLKQGETVIAIGNPLGLDFYGSVTTGVVSGKDRAVPVDLNGDGLEDWQSEVLQTDAAINPGNSGGALINLAGQLIGINSMKISESTIEGMGLAIPVNTAIPIIEDLEQNGKVNRPSMGITLIDLTNVPAFHQKETLKLPGEVTTGVVVDEVVEGTPAASAGMKSYDVIVEMDGEKVENTIELRKHLYNEKETGDELKVKVYRQGKLVELTLVLKESSEL</sequence>
<keyword evidence="3" id="KW-0378">Hydrolase</keyword>
<dbReference type="InterPro" id="IPR001478">
    <property type="entry name" value="PDZ"/>
</dbReference>
<feature type="transmembrane region" description="Helical" evidence="6">
    <location>
        <begin position="30"/>
        <end position="52"/>
    </location>
</feature>
<comment type="caution">
    <text evidence="8">The sequence shown here is derived from an EMBL/GenBank/DDBJ whole genome shotgun (WGS) entry which is preliminary data.</text>
</comment>
<dbReference type="SUPFAM" id="SSF50156">
    <property type="entry name" value="PDZ domain-like"/>
    <property type="match status" value="1"/>
</dbReference>
<protein>
    <submittedName>
        <fullName evidence="8">Trypsin-like peptidase domain-containing protein</fullName>
    </submittedName>
</protein>
<proteinExistence type="inferred from homology"/>
<feature type="compositionally biased region" description="Polar residues" evidence="5">
    <location>
        <begin position="1"/>
        <end position="16"/>
    </location>
</feature>
<dbReference type="SUPFAM" id="SSF50494">
    <property type="entry name" value="Trypsin-like serine proteases"/>
    <property type="match status" value="1"/>
</dbReference>
<dbReference type="InterPro" id="IPR001940">
    <property type="entry name" value="Peptidase_S1C"/>
</dbReference>
<dbReference type="Proteomes" id="UP001152172">
    <property type="component" value="Unassembled WGS sequence"/>
</dbReference>
<evidence type="ECO:0000259" key="7">
    <source>
        <dbReference type="PROSITE" id="PS50106"/>
    </source>
</evidence>
<dbReference type="Pfam" id="PF13365">
    <property type="entry name" value="Trypsin_2"/>
    <property type="match status" value="1"/>
</dbReference>
<dbReference type="InterPro" id="IPR036034">
    <property type="entry name" value="PDZ_sf"/>
</dbReference>
<comment type="similarity">
    <text evidence="1">Belongs to the peptidase S1C family.</text>
</comment>
<dbReference type="SMART" id="SM00228">
    <property type="entry name" value="PDZ"/>
    <property type="match status" value="1"/>
</dbReference>